<evidence type="ECO:0000313" key="1">
    <source>
        <dbReference type="EMBL" id="JAE34490.1"/>
    </source>
</evidence>
<proteinExistence type="predicted"/>
<dbReference type="EMBL" id="GBRH01163406">
    <property type="protein sequence ID" value="JAE34490.1"/>
    <property type="molecule type" value="Transcribed_RNA"/>
</dbReference>
<accession>A0A0A9HBB4</accession>
<reference evidence="1" key="2">
    <citation type="journal article" date="2015" name="Data Brief">
        <title>Shoot transcriptome of the giant reed, Arundo donax.</title>
        <authorList>
            <person name="Barrero R.A."/>
            <person name="Guerrero F.D."/>
            <person name="Moolhuijzen P."/>
            <person name="Goolsby J.A."/>
            <person name="Tidwell J."/>
            <person name="Bellgard S.E."/>
            <person name="Bellgard M.I."/>
        </authorList>
    </citation>
    <scope>NUCLEOTIDE SEQUENCE</scope>
    <source>
        <tissue evidence="1">Shoot tissue taken approximately 20 cm above the soil surface</tissue>
    </source>
</reference>
<dbReference type="AlphaFoldDB" id="A0A0A9HBB4"/>
<reference evidence="1" key="1">
    <citation type="submission" date="2014-09" db="EMBL/GenBank/DDBJ databases">
        <authorList>
            <person name="Magalhaes I.L.F."/>
            <person name="Oliveira U."/>
            <person name="Santos F.R."/>
            <person name="Vidigal T.H.D.A."/>
            <person name="Brescovit A.D."/>
            <person name="Santos A.J."/>
        </authorList>
    </citation>
    <scope>NUCLEOTIDE SEQUENCE</scope>
    <source>
        <tissue evidence="1">Shoot tissue taken approximately 20 cm above the soil surface</tissue>
    </source>
</reference>
<name>A0A0A9HBB4_ARUDO</name>
<protein>
    <submittedName>
        <fullName evidence="1">Uncharacterized protein</fullName>
    </submittedName>
</protein>
<organism evidence="1">
    <name type="scientific">Arundo donax</name>
    <name type="common">Giant reed</name>
    <name type="synonym">Donax arundinaceus</name>
    <dbReference type="NCBI Taxonomy" id="35708"/>
    <lineage>
        <taxon>Eukaryota</taxon>
        <taxon>Viridiplantae</taxon>
        <taxon>Streptophyta</taxon>
        <taxon>Embryophyta</taxon>
        <taxon>Tracheophyta</taxon>
        <taxon>Spermatophyta</taxon>
        <taxon>Magnoliopsida</taxon>
        <taxon>Liliopsida</taxon>
        <taxon>Poales</taxon>
        <taxon>Poaceae</taxon>
        <taxon>PACMAD clade</taxon>
        <taxon>Arundinoideae</taxon>
        <taxon>Arundineae</taxon>
        <taxon>Arundo</taxon>
    </lineage>
</organism>
<sequence length="78" mass="8780">MNLTKASPVKCLHPPEQCSRQILACTPLNSHSRGRVTHVLPAHLLVAWVSSDYIVRLLWQSVLLVLTQAHGLHLRLRV</sequence>